<keyword evidence="2" id="KW-0533">Nickel</keyword>
<dbReference type="SUPFAM" id="SSF56762">
    <property type="entry name" value="HydB/Nqo4-like"/>
    <property type="match status" value="1"/>
</dbReference>
<evidence type="ECO:0000256" key="2">
    <source>
        <dbReference type="PIRSR" id="PIRSR601501-1"/>
    </source>
</evidence>
<keyword evidence="2" id="KW-0479">Metal-binding</keyword>
<feature type="binding site" evidence="2">
    <location>
        <position position="64"/>
    </location>
    <ligand>
        <name>Fe cation</name>
        <dbReference type="ChEBI" id="CHEBI:24875"/>
    </ligand>
</feature>
<feature type="binding site" evidence="2">
    <location>
        <position position="412"/>
    </location>
    <ligand>
        <name>Mg(2+)</name>
        <dbReference type="ChEBI" id="CHEBI:18420"/>
    </ligand>
</feature>
<dbReference type="GO" id="GO:0008901">
    <property type="term" value="F:ferredoxin hydrogenase activity"/>
    <property type="evidence" value="ECO:0007669"/>
    <property type="project" value="InterPro"/>
</dbReference>
<organism evidence="3 4">
    <name type="scientific">Thermococcus barophilus</name>
    <dbReference type="NCBI Taxonomy" id="55802"/>
    <lineage>
        <taxon>Archaea</taxon>
        <taxon>Methanobacteriati</taxon>
        <taxon>Methanobacteriota</taxon>
        <taxon>Thermococci</taxon>
        <taxon>Thermococcales</taxon>
        <taxon>Thermococcaceae</taxon>
        <taxon>Thermococcus</taxon>
    </lineage>
</organism>
<feature type="binding site" evidence="2">
    <location>
        <position position="361"/>
    </location>
    <ligand>
        <name>Mg(2+)</name>
        <dbReference type="ChEBI" id="CHEBI:18420"/>
    </ligand>
</feature>
<dbReference type="Gene3D" id="1.10.645.10">
    <property type="entry name" value="Cytochrome-c3 Hydrogenase, chain B"/>
    <property type="match status" value="1"/>
</dbReference>
<dbReference type="EC" id="1.12.1.2" evidence="3"/>
<dbReference type="InterPro" id="IPR018194">
    <property type="entry name" value="Ni-dep_hyd_lsu_Ni_BS"/>
</dbReference>
<dbReference type="AlphaFoldDB" id="A0A0S1XFN3"/>
<evidence type="ECO:0000256" key="1">
    <source>
        <dbReference type="ARBA" id="ARBA00023002"/>
    </source>
</evidence>
<dbReference type="PATRIC" id="fig|55802.8.peg.2703"/>
<dbReference type="PANTHER" id="PTHR43600">
    <property type="entry name" value="COENZYME F420 HYDROGENASE, SUBUNIT ALPHA"/>
    <property type="match status" value="1"/>
</dbReference>
<feature type="binding site" evidence="2">
    <location>
        <position position="61"/>
    </location>
    <ligand>
        <name>Ni(2+)</name>
        <dbReference type="ChEBI" id="CHEBI:49786"/>
    </ligand>
</feature>
<evidence type="ECO:0000313" key="3">
    <source>
        <dbReference type="EMBL" id="ALM76605.1"/>
    </source>
</evidence>
<dbReference type="InterPro" id="IPR001501">
    <property type="entry name" value="Ni-dep_hyd_lsu"/>
</dbReference>
<dbReference type="InterPro" id="IPR053626">
    <property type="entry name" value="Hydrogenase_lg_subunit"/>
</dbReference>
<dbReference type="GO" id="GO:0047985">
    <property type="term" value="F:hydrogen dehydrogenase activity"/>
    <property type="evidence" value="ECO:0007669"/>
    <property type="project" value="UniProtKB-EC"/>
</dbReference>
<keyword evidence="1 3" id="KW-0560">Oxidoreductase</keyword>
<accession>A0A0S1XFN3</accession>
<feature type="binding site" evidence="2">
    <location>
        <position position="406"/>
    </location>
    <ligand>
        <name>Ni(2+)</name>
        <dbReference type="ChEBI" id="CHEBI:49786"/>
    </ligand>
</feature>
<name>A0A0S1XFN3_THEBA</name>
<dbReference type="GO" id="GO:0016151">
    <property type="term" value="F:nickel cation binding"/>
    <property type="evidence" value="ECO:0007669"/>
    <property type="project" value="InterPro"/>
</dbReference>
<dbReference type="Pfam" id="PF00374">
    <property type="entry name" value="NiFeSe_Hases"/>
    <property type="match status" value="2"/>
</dbReference>
<feature type="binding site" evidence="2">
    <location>
        <position position="409"/>
    </location>
    <ligand>
        <name>Fe cation</name>
        <dbReference type="ChEBI" id="CHEBI:24875"/>
    </ligand>
</feature>
<dbReference type="NCBIfam" id="NF040828">
    <property type="entry name" value="sulfhyd_ShyA"/>
    <property type="match status" value="1"/>
</dbReference>
<protein>
    <submittedName>
        <fullName evidence="3">Sulfhydrogenase 2 subunit alpha</fullName>
        <ecNumber evidence="3">1.12.1.2</ecNumber>
    </submittedName>
</protein>
<comment type="cofactor">
    <cofactor evidence="2">
        <name>Fe cation</name>
        <dbReference type="ChEBI" id="CHEBI:24875"/>
    </cofactor>
</comment>
<keyword evidence="2" id="KW-0460">Magnesium</keyword>
<sequence length="416" mass="46986">MVILELGEFTRVEGNGKAEVIIENGEVKEARVKIVEGPRFFELLTLGRYYWDVPDLEARICAICYLAHSFASVLGIENAFGVKVPEEIQLLRELGLIGEILESHSLHLYLLVAPDLFGYPDAIRMASKHGEIVREGLALKAFGNYIREVIGGREIHGINVKPGGFGRYPTEDELEKIDKSYDALLRFAKRAVNIFATQEVFGAVPEYHVATDGYLYGEKLIASDGERFDYFEHIEEKSLPYSFAKQSHYKESVFMTGALSRLMVKSDRLTPIAKELFEQHKEKLSRGYVSLNNLAQAIELVYSLERAKEIVSTLLDHGIKGENVPIEPKEGEGIGYVEAPRGVLIHHYRIDENGNVTYSNIITPTALNHALMELSLYEEARKQYGTVDENFLKHKLEETVRAFDPCISCSVHFVRL</sequence>
<gene>
    <name evidence="3" type="ORF">TBCH5v1_2717</name>
</gene>
<comment type="cofactor">
    <cofactor evidence="2">
        <name>Ni(2+)</name>
        <dbReference type="ChEBI" id="CHEBI:49786"/>
    </cofactor>
</comment>
<dbReference type="STRING" id="55802.TBCH5v1_2717"/>
<dbReference type="Proteomes" id="UP000066042">
    <property type="component" value="Chromosome"/>
</dbReference>
<evidence type="ECO:0000313" key="4">
    <source>
        <dbReference type="Proteomes" id="UP000066042"/>
    </source>
</evidence>
<feature type="binding site" evidence="2">
    <location>
        <position position="64"/>
    </location>
    <ligand>
        <name>Ni(2+)</name>
        <dbReference type="ChEBI" id="CHEBI:49786"/>
    </ligand>
</feature>
<keyword evidence="2" id="KW-0408">Iron</keyword>
<dbReference type="EMBL" id="CP013050">
    <property type="protein sequence ID" value="ALM76605.1"/>
    <property type="molecule type" value="Genomic_DNA"/>
</dbReference>
<proteinExistence type="predicted"/>
<feature type="binding site" evidence="2">
    <location>
        <position position="42"/>
    </location>
    <ligand>
        <name>Mg(2+)</name>
        <dbReference type="ChEBI" id="CHEBI:18420"/>
    </ligand>
</feature>
<dbReference type="PANTHER" id="PTHR43600:SF4">
    <property type="entry name" value="CYTOSOLIC NIFE-HYDROGENASE, ALPHA SUBUNIT"/>
    <property type="match status" value="1"/>
</dbReference>
<dbReference type="PROSITE" id="PS00508">
    <property type="entry name" value="NI_HGENASE_L_2"/>
    <property type="match status" value="1"/>
</dbReference>
<dbReference type="InterPro" id="IPR029014">
    <property type="entry name" value="NiFe-Hase_large"/>
</dbReference>
<reference evidence="3 4" key="1">
    <citation type="journal article" date="2016" name="Genome Announc.">
        <title>Complete genome sequence of the hyperthermophilic and piezophilic archaeon Thermococcus barophilus Ch5, capable of growth at the expense of hydrogenogenesis from carbon monoxide and formate.</title>
        <authorList>
            <person name="Oger P."/>
            <person name="Sokolova T.G."/>
            <person name="Kozhevnikova D.A."/>
            <person name="Taranov E.A."/>
            <person name="Vannier P."/>
            <person name="Lee H.S."/>
            <person name="Kwon K.K."/>
            <person name="Kang S.G."/>
            <person name="Lee J.H."/>
            <person name="Bonch-Osmolovskaya E.A."/>
            <person name="Lebedinsky A.V."/>
        </authorList>
    </citation>
    <scope>NUCLEOTIDE SEQUENCE [LARGE SCALE GENOMIC DNA]</scope>
    <source>
        <strain evidence="4">Ch5</strain>
    </source>
</reference>